<evidence type="ECO:0000256" key="13">
    <source>
        <dbReference type="ARBA" id="ARBA00022989"/>
    </source>
</evidence>
<dbReference type="FunFam" id="3.30.200.20:FF:000026">
    <property type="entry name" value="Tyrosine-protein kinase receptor"/>
    <property type="match status" value="1"/>
</dbReference>
<keyword evidence="5" id="KW-0165">Cleavage on pair of basic residues</keyword>
<dbReference type="GO" id="GO:0007399">
    <property type="term" value="P:nervous system development"/>
    <property type="evidence" value="ECO:0007669"/>
    <property type="project" value="UniProtKB-ARBA"/>
</dbReference>
<dbReference type="Gene3D" id="3.80.20.20">
    <property type="entry name" value="Receptor L-domain"/>
    <property type="match status" value="2"/>
</dbReference>
<dbReference type="InterPro" id="IPR036941">
    <property type="entry name" value="Rcpt_L-dom_sf"/>
</dbReference>
<dbReference type="InterPro" id="IPR011009">
    <property type="entry name" value="Kinase-like_dom_sf"/>
</dbReference>
<keyword evidence="11" id="KW-0418">Kinase</keyword>
<feature type="domain" description="Fibronectin type-III" evidence="24">
    <location>
        <begin position="912"/>
        <end position="1003"/>
    </location>
</feature>
<dbReference type="SUPFAM" id="SSF52058">
    <property type="entry name" value="L domain-like"/>
    <property type="match status" value="2"/>
</dbReference>
<dbReference type="InterPro" id="IPR036116">
    <property type="entry name" value="FN3_sf"/>
</dbReference>
<dbReference type="InterPro" id="IPR050122">
    <property type="entry name" value="RTK"/>
</dbReference>
<dbReference type="GO" id="GO:0005009">
    <property type="term" value="F:insulin receptor activity"/>
    <property type="evidence" value="ECO:0007669"/>
    <property type="project" value="TreeGrafter"/>
</dbReference>
<organism evidence="25">
    <name type="scientific">Culicoides sonorensis</name>
    <name type="common">Biting midge</name>
    <dbReference type="NCBI Taxonomy" id="179676"/>
    <lineage>
        <taxon>Eukaryota</taxon>
        <taxon>Metazoa</taxon>
        <taxon>Ecdysozoa</taxon>
        <taxon>Arthropoda</taxon>
        <taxon>Hexapoda</taxon>
        <taxon>Insecta</taxon>
        <taxon>Pterygota</taxon>
        <taxon>Neoptera</taxon>
        <taxon>Endopterygota</taxon>
        <taxon>Diptera</taxon>
        <taxon>Nematocera</taxon>
        <taxon>Chironomoidea</taxon>
        <taxon>Ceratopogonidae</taxon>
        <taxon>Ceratopogoninae</taxon>
        <taxon>Culicoides</taxon>
        <taxon>Monoculicoides</taxon>
    </lineage>
</organism>
<evidence type="ECO:0000256" key="4">
    <source>
        <dbReference type="ARBA" id="ARBA00022679"/>
    </source>
</evidence>
<evidence type="ECO:0000313" key="25">
    <source>
        <dbReference type="EMBL" id="SSX26014.1"/>
    </source>
</evidence>
<evidence type="ECO:0000256" key="1">
    <source>
        <dbReference type="ARBA" id="ARBA00001936"/>
    </source>
</evidence>
<dbReference type="InterPro" id="IPR013783">
    <property type="entry name" value="Ig-like_fold"/>
</dbReference>
<evidence type="ECO:0000256" key="12">
    <source>
        <dbReference type="ARBA" id="ARBA00022840"/>
    </source>
</evidence>
<dbReference type="Pfam" id="PF00041">
    <property type="entry name" value="fn3"/>
    <property type="match status" value="1"/>
</dbReference>
<protein>
    <recommendedName>
        <fullName evidence="21">Tyrosine-protein kinase receptor</fullName>
        <ecNumber evidence="21">2.7.10.1</ecNumber>
    </recommendedName>
</protein>
<dbReference type="FunFam" id="1.10.510.10:FF:000667">
    <property type="entry name" value="Tyrosine-protein kinase receptor"/>
    <property type="match status" value="1"/>
</dbReference>
<keyword evidence="14 22" id="KW-0472">Membrane</keyword>
<evidence type="ECO:0000256" key="9">
    <source>
        <dbReference type="ARBA" id="ARBA00022737"/>
    </source>
</evidence>
<dbReference type="Pfam" id="PF00757">
    <property type="entry name" value="Furin-like"/>
    <property type="match status" value="1"/>
</dbReference>
<dbReference type="SMART" id="SM00060">
    <property type="entry name" value="FN3"/>
    <property type="match status" value="3"/>
</dbReference>
<keyword evidence="6 21" id="KW-0812">Transmembrane</keyword>
<dbReference type="GO" id="GO:0005524">
    <property type="term" value="F:ATP binding"/>
    <property type="evidence" value="ECO:0007669"/>
    <property type="project" value="UniProtKB-UniRule"/>
</dbReference>
<feature type="transmembrane region" description="Helical" evidence="22">
    <location>
        <begin position="1007"/>
        <end position="1032"/>
    </location>
</feature>
<dbReference type="Gene3D" id="3.30.200.20">
    <property type="entry name" value="Phosphorylase Kinase, domain 1"/>
    <property type="match status" value="1"/>
</dbReference>
<comment type="catalytic activity">
    <reaction evidence="19 21">
        <text>L-tyrosyl-[protein] + ATP = O-phospho-L-tyrosyl-[protein] + ADP + H(+)</text>
        <dbReference type="Rhea" id="RHEA:10596"/>
        <dbReference type="Rhea" id="RHEA-COMP:10136"/>
        <dbReference type="Rhea" id="RHEA-COMP:20101"/>
        <dbReference type="ChEBI" id="CHEBI:15378"/>
        <dbReference type="ChEBI" id="CHEBI:30616"/>
        <dbReference type="ChEBI" id="CHEBI:46858"/>
        <dbReference type="ChEBI" id="CHEBI:61978"/>
        <dbReference type="ChEBI" id="CHEBI:456216"/>
        <dbReference type="EC" id="2.7.10.1"/>
    </reaction>
</comment>
<dbReference type="CDD" id="cd00064">
    <property type="entry name" value="FU"/>
    <property type="match status" value="1"/>
</dbReference>
<dbReference type="VEuPathDB" id="VectorBase:CSON013025"/>
<evidence type="ECO:0000256" key="14">
    <source>
        <dbReference type="ARBA" id="ARBA00023136"/>
    </source>
</evidence>
<dbReference type="SUPFAM" id="SSF49265">
    <property type="entry name" value="Fibronectin type III"/>
    <property type="match status" value="3"/>
</dbReference>
<accession>A0A336M6T9</accession>
<dbReference type="InterPro" id="IPR002011">
    <property type="entry name" value="Tyr_kinase_rcpt_2_CS"/>
</dbReference>
<evidence type="ECO:0000256" key="11">
    <source>
        <dbReference type="ARBA" id="ARBA00022777"/>
    </source>
</evidence>
<dbReference type="InterPro" id="IPR017441">
    <property type="entry name" value="Protein_kinase_ATP_BS"/>
</dbReference>
<dbReference type="Gene3D" id="2.10.220.10">
    <property type="entry name" value="Hormone Receptor, Insulin-like Growth Factor Receptor 1, Chain A, domain 2"/>
    <property type="match status" value="1"/>
</dbReference>
<evidence type="ECO:0000256" key="19">
    <source>
        <dbReference type="ARBA" id="ARBA00051243"/>
    </source>
</evidence>
<dbReference type="PROSITE" id="PS50011">
    <property type="entry name" value="PROTEIN_KINASE_DOM"/>
    <property type="match status" value="1"/>
</dbReference>
<dbReference type="GO" id="GO:0030154">
    <property type="term" value="P:cell differentiation"/>
    <property type="evidence" value="ECO:0007669"/>
    <property type="project" value="UniProtKB-ARBA"/>
</dbReference>
<evidence type="ECO:0000256" key="16">
    <source>
        <dbReference type="ARBA" id="ARBA00023170"/>
    </source>
</evidence>
<evidence type="ECO:0000256" key="6">
    <source>
        <dbReference type="ARBA" id="ARBA00022692"/>
    </source>
</evidence>
<keyword evidence="18" id="KW-0464">Manganese</keyword>
<dbReference type="PROSITE" id="PS00239">
    <property type="entry name" value="RECEPTOR_TYR_KIN_II"/>
    <property type="match status" value="1"/>
</dbReference>
<dbReference type="Pfam" id="PF01030">
    <property type="entry name" value="Recep_L_domain"/>
    <property type="match status" value="2"/>
</dbReference>
<dbReference type="PROSITE" id="PS00107">
    <property type="entry name" value="PROTEIN_KINASE_ATP"/>
    <property type="match status" value="1"/>
</dbReference>
<keyword evidence="8" id="KW-0732">Signal</keyword>
<dbReference type="PROSITE" id="PS50853">
    <property type="entry name" value="FN3"/>
    <property type="match status" value="1"/>
</dbReference>
<dbReference type="SUPFAM" id="SSF57184">
    <property type="entry name" value="Growth factor receptor domain"/>
    <property type="match status" value="1"/>
</dbReference>
<keyword evidence="10 20" id="KW-0547">Nucleotide-binding</keyword>
<dbReference type="InterPro" id="IPR003961">
    <property type="entry name" value="FN3_dom"/>
</dbReference>
<comment type="cofactor">
    <cofactor evidence="1">
        <name>Mn(2+)</name>
        <dbReference type="ChEBI" id="CHEBI:29035"/>
    </cofactor>
</comment>
<keyword evidence="16 21" id="KW-0675">Receptor</keyword>
<dbReference type="GO" id="GO:0046872">
    <property type="term" value="F:metal ion binding"/>
    <property type="evidence" value="ECO:0007669"/>
    <property type="project" value="UniProtKB-KW"/>
</dbReference>
<evidence type="ECO:0000256" key="17">
    <source>
        <dbReference type="ARBA" id="ARBA00023180"/>
    </source>
</evidence>
<evidence type="ECO:0000256" key="21">
    <source>
        <dbReference type="RuleBase" id="RU000312"/>
    </source>
</evidence>
<keyword evidence="12 20" id="KW-0067">ATP-binding</keyword>
<comment type="subcellular location">
    <subcellularLocation>
        <location evidence="2">Membrane</location>
        <topology evidence="2">Single-pass type I membrane protein</topology>
    </subcellularLocation>
</comment>
<evidence type="ECO:0000259" key="23">
    <source>
        <dbReference type="PROSITE" id="PS50011"/>
    </source>
</evidence>
<dbReference type="GO" id="GO:0005899">
    <property type="term" value="C:insulin receptor complex"/>
    <property type="evidence" value="ECO:0007669"/>
    <property type="project" value="TreeGrafter"/>
</dbReference>
<evidence type="ECO:0000259" key="24">
    <source>
        <dbReference type="PROSITE" id="PS50853"/>
    </source>
</evidence>
<proteinExistence type="inferred from homology"/>
<dbReference type="PROSITE" id="PS00109">
    <property type="entry name" value="PROTEIN_KINASE_TYR"/>
    <property type="match status" value="1"/>
</dbReference>
<evidence type="ECO:0000256" key="2">
    <source>
        <dbReference type="ARBA" id="ARBA00004479"/>
    </source>
</evidence>
<gene>
    <name evidence="25" type="primary">CSON013025</name>
</gene>
<comment type="similarity">
    <text evidence="21">Belongs to the protein kinase superfamily. Tyr protein kinase family. Insulin receptor subfamily.</text>
</comment>
<evidence type="ECO:0000256" key="3">
    <source>
        <dbReference type="ARBA" id="ARBA00022553"/>
    </source>
</evidence>
<dbReference type="InterPro" id="IPR001245">
    <property type="entry name" value="Ser-Thr/Tyr_kinase_cat_dom"/>
</dbReference>
<dbReference type="InterPro" id="IPR008266">
    <property type="entry name" value="Tyr_kinase_AS"/>
</dbReference>
<dbReference type="InterPro" id="IPR006211">
    <property type="entry name" value="Furin-like_Cys-rich_dom"/>
</dbReference>
<dbReference type="EC" id="2.7.10.1" evidence="21"/>
<feature type="binding site" evidence="20">
    <location>
        <position position="1104"/>
    </location>
    <ligand>
        <name>ATP</name>
        <dbReference type="ChEBI" id="CHEBI:30616"/>
    </ligand>
</feature>
<keyword evidence="4" id="KW-0808">Transferase</keyword>
<dbReference type="SMART" id="SM00219">
    <property type="entry name" value="TyrKc"/>
    <property type="match status" value="1"/>
</dbReference>
<evidence type="ECO:0000256" key="20">
    <source>
        <dbReference type="PROSITE-ProRule" id="PRU10141"/>
    </source>
</evidence>
<dbReference type="GO" id="GO:0030424">
    <property type="term" value="C:axon"/>
    <property type="evidence" value="ECO:0007669"/>
    <property type="project" value="TreeGrafter"/>
</dbReference>
<keyword evidence="9" id="KW-0677">Repeat</keyword>
<evidence type="ECO:0000256" key="18">
    <source>
        <dbReference type="ARBA" id="ARBA00023211"/>
    </source>
</evidence>
<dbReference type="GO" id="GO:0043410">
    <property type="term" value="P:positive regulation of MAPK cascade"/>
    <property type="evidence" value="ECO:0007669"/>
    <property type="project" value="TreeGrafter"/>
</dbReference>
<dbReference type="GO" id="GO:0051897">
    <property type="term" value="P:positive regulation of phosphatidylinositol 3-kinase/protein kinase B signal transduction"/>
    <property type="evidence" value="ECO:0007669"/>
    <property type="project" value="TreeGrafter"/>
</dbReference>
<reference evidence="25" key="1">
    <citation type="submission" date="2018-07" db="EMBL/GenBank/DDBJ databases">
        <authorList>
            <person name="Quirk P.G."/>
            <person name="Krulwich T.A."/>
        </authorList>
    </citation>
    <scope>NUCLEOTIDE SEQUENCE</scope>
</reference>
<dbReference type="InterPro" id="IPR009030">
    <property type="entry name" value="Growth_fac_rcpt_cys_sf"/>
</dbReference>
<dbReference type="Gene3D" id="2.60.40.10">
    <property type="entry name" value="Immunoglobulins"/>
    <property type="match status" value="3"/>
</dbReference>
<keyword evidence="13 22" id="KW-1133">Transmembrane helix</keyword>
<dbReference type="SMART" id="SM00261">
    <property type="entry name" value="FU"/>
    <property type="match status" value="1"/>
</dbReference>
<dbReference type="PANTHER" id="PTHR24416:SF525">
    <property type="entry name" value="INSULIN-LIKE RECEPTOR"/>
    <property type="match status" value="1"/>
</dbReference>
<dbReference type="InterPro" id="IPR006212">
    <property type="entry name" value="Furin_repeat"/>
</dbReference>
<dbReference type="CDD" id="cd00063">
    <property type="entry name" value="FN3"/>
    <property type="match status" value="3"/>
</dbReference>
<evidence type="ECO:0000256" key="22">
    <source>
        <dbReference type="SAM" id="Phobius"/>
    </source>
</evidence>
<dbReference type="Pfam" id="PF07714">
    <property type="entry name" value="PK_Tyr_Ser-Thr"/>
    <property type="match status" value="1"/>
</dbReference>
<evidence type="ECO:0000256" key="10">
    <source>
        <dbReference type="ARBA" id="ARBA00022741"/>
    </source>
</evidence>
<evidence type="ECO:0000256" key="15">
    <source>
        <dbReference type="ARBA" id="ARBA00023137"/>
    </source>
</evidence>
<dbReference type="OMA" id="FRGYAFK"/>
<name>A0A336M6T9_CULSO</name>
<evidence type="ECO:0000256" key="7">
    <source>
        <dbReference type="ARBA" id="ARBA00022723"/>
    </source>
</evidence>
<dbReference type="GO" id="GO:0043560">
    <property type="term" value="F:insulin receptor substrate binding"/>
    <property type="evidence" value="ECO:0007669"/>
    <property type="project" value="TreeGrafter"/>
</dbReference>
<evidence type="ECO:0000256" key="5">
    <source>
        <dbReference type="ARBA" id="ARBA00022685"/>
    </source>
</evidence>
<keyword evidence="15" id="KW-0829">Tyrosine-protein kinase</keyword>
<dbReference type="InterPro" id="IPR000494">
    <property type="entry name" value="Rcpt_L-dom"/>
</dbReference>
<dbReference type="PANTHER" id="PTHR24416">
    <property type="entry name" value="TYROSINE-PROTEIN KINASE RECEPTOR"/>
    <property type="match status" value="1"/>
</dbReference>
<sequence>MLESTKLTTSINDSDNKISCFILKTIHYKKRRREKNTMMILQQLNNNSHQMENIQCLLCLNAQNTVNSNVTAEPGVCHSVDIRNKPENLKILENCTVIEGFLQILLIDQYDTSAFENYSFPKLVEVTDYVMLYRVNGLLTLRTLFPNLKVIRGNHIFENQALIIYEMLNLQEIGLISLSQIMRGAVRIEKNPNLCYVETIDWSLITTGNFNELNFIDSNKQRNACPICGKHPGNSTTIECPKSKKSTGKDTYLCWNADHCQKECPSECPGNCYDNSSCCDKTCAGGCAGPGVGRTNCTTCKYMMEYQDGKKKCVTNCSKGLYAYSSRSCITKEACINVPVPIKVKKTDIPFPFVPRDDGICEMHCPKGYFADTNNCKDKDKLESCRKTCLKCEKEKCDKVCKGITVDSIASAQSLKGCTKIEGTLEISIRSKGGTNIVKELENSLSSIEEITSNLKIVRSYPLLSLHFFKSLKRIGGVSNDPNEKSLVVIDNQNLQDLFNPNNTVQIGGGKIAFHYNPKLCLYKIEEFKKSLFSNISYDSIESMRNSNGDKIACNVTRLNVWAKGISHQFALLGWDKFEIDDSRSLLGYVLYHTEAPFQNVTLYDGRDACGMDGWEIDDVGPNDNTHPLTKLKPFTQYAYYVKTLMISSENNGGQSEIRYFKTLAHTPMHVQKLDVTSNASSEIVVTWKPPKRFNGEPDNYEIVVTLIENKDIIFQRDYCKEPLKEGEDLPTRHIDIKTNEEPKKDSCDCQNITCDGLKSGPLSEDEALEAITFEDKLQDWVYIKYTNPTKNEQRRRRDVSSLTDSPIFTSTTMKSLITSILGHKDKEKNRVLGEKEEIEETDDKQNVMFKRIFTNETKLVIKNLKHFSWYSISVRACRQTQEGASMERCSPPQYKSARTRMVPGADDIMTFFTAIEHLNNSKTAINVSWEPPKDPNGFIVSYSILYKANTNPYCVTAKEFIEKKFVLLSDLDSGNYSIQVKATSMFGDGAYTAAQFQVIPENKRQFYLVVTIISIIVAVFGGIFLFGYLYFRRKFTPQMANMKLIASVNPEYISMQYTPDEWEVPREKIIQLQELGQGSFGMVYEGIIKDLNKPGEELKCAIKTVNENATDRERINFLKEASVMKGFDTHHVVKLLGVCSSGQPTLVVMELMGNGDLKGYLRSHRPDRDSLDGPAPQPPSLRRVYQMAIEIADGMAYLAFKKFVHRDLAARNCMVAEDLTVKIGDFGMTRDIYETDYYRKGTKGLLPVRWMAPESLKDGVFTSSSDVFSYGVVLWEMATLASQPYQVLFIKLKKY</sequence>
<dbReference type="SUPFAM" id="SSF56112">
    <property type="entry name" value="Protein kinase-like (PK-like)"/>
    <property type="match status" value="1"/>
</dbReference>
<dbReference type="InterPro" id="IPR020635">
    <property type="entry name" value="Tyr_kinase_cat_dom"/>
</dbReference>
<feature type="domain" description="Protein kinase" evidence="23">
    <location>
        <begin position="1070"/>
        <end position="1296"/>
    </location>
</feature>
<evidence type="ECO:0000256" key="8">
    <source>
        <dbReference type="ARBA" id="ARBA00022729"/>
    </source>
</evidence>
<dbReference type="Gene3D" id="1.10.510.10">
    <property type="entry name" value="Transferase(Phosphotransferase) domain 1"/>
    <property type="match status" value="1"/>
</dbReference>
<dbReference type="EMBL" id="UFQT01000641">
    <property type="protein sequence ID" value="SSX26014.1"/>
    <property type="molecule type" value="Genomic_DNA"/>
</dbReference>
<dbReference type="PRINTS" id="PR00109">
    <property type="entry name" value="TYRKINASE"/>
</dbReference>
<keyword evidence="3 21" id="KW-0597">Phosphoprotein</keyword>
<keyword evidence="17" id="KW-0325">Glycoprotein</keyword>
<keyword evidence="7" id="KW-0479">Metal-binding</keyword>
<dbReference type="InterPro" id="IPR000719">
    <property type="entry name" value="Prot_kinase_dom"/>
</dbReference>
<dbReference type="GO" id="GO:0042593">
    <property type="term" value="P:glucose homeostasis"/>
    <property type="evidence" value="ECO:0007669"/>
    <property type="project" value="TreeGrafter"/>
</dbReference>